<proteinExistence type="predicted"/>
<evidence type="ECO:0000313" key="2">
    <source>
        <dbReference type="Proteomes" id="UP001163321"/>
    </source>
</evidence>
<gene>
    <name evidence="1" type="ORF">PsorP6_013360</name>
</gene>
<keyword evidence="2" id="KW-1185">Reference proteome</keyword>
<dbReference type="Proteomes" id="UP001163321">
    <property type="component" value="Chromosome 13"/>
</dbReference>
<accession>A0ACC0WJL8</accession>
<name>A0ACC0WJL8_9STRA</name>
<sequence>MLLLLGKQLEAKDELGRIGFWDSGCEEGLSFKDQGVLCIRSDVDCRQSVAFAWLGSNLFASETIRDTPAYVLRFLLTLSPNKLHAAYQKEIFNEWKVSSTGPRNSCSVAFRVQKQVEQRDSVTCGPVTKTMIPNVKCKNSVWLAGGVVPAIAVERSTPLLTEWVEQNIVLPFGRIQAVNALDDLLIKFHRFPEKEPRDVRSKYNGKVEEVKGQHVSEIYRNIDQSAKVSFSVKGSLNTAASSFLKQYENSGVSDRFESQAFQKLLKPQMSQQNMQRLSNAYQGGESVFEVVLEMVVSGNQPPYWCRHSYKVVLSST</sequence>
<reference evidence="1 2" key="1">
    <citation type="journal article" date="2022" name="bioRxiv">
        <title>The genome of the oomycete Peronosclerospora sorghi, a cosmopolitan pathogen of maize and sorghum, is inflated with dispersed pseudogenes.</title>
        <authorList>
            <person name="Fletcher K."/>
            <person name="Martin F."/>
            <person name="Isakeit T."/>
            <person name="Cavanaugh K."/>
            <person name="Magill C."/>
            <person name="Michelmore R."/>
        </authorList>
    </citation>
    <scope>NUCLEOTIDE SEQUENCE [LARGE SCALE GENOMIC DNA]</scope>
    <source>
        <strain evidence="1">P6</strain>
    </source>
</reference>
<evidence type="ECO:0000313" key="1">
    <source>
        <dbReference type="EMBL" id="KAI9917916.1"/>
    </source>
</evidence>
<organism evidence="1 2">
    <name type="scientific">Peronosclerospora sorghi</name>
    <dbReference type="NCBI Taxonomy" id="230839"/>
    <lineage>
        <taxon>Eukaryota</taxon>
        <taxon>Sar</taxon>
        <taxon>Stramenopiles</taxon>
        <taxon>Oomycota</taxon>
        <taxon>Peronosporomycetes</taxon>
        <taxon>Peronosporales</taxon>
        <taxon>Peronosporaceae</taxon>
        <taxon>Peronosclerospora</taxon>
    </lineage>
</organism>
<protein>
    <submittedName>
        <fullName evidence="1">Uncharacterized protein</fullName>
    </submittedName>
</protein>
<dbReference type="EMBL" id="CM047592">
    <property type="protein sequence ID" value="KAI9917916.1"/>
    <property type="molecule type" value="Genomic_DNA"/>
</dbReference>
<comment type="caution">
    <text evidence="1">The sequence shown here is derived from an EMBL/GenBank/DDBJ whole genome shotgun (WGS) entry which is preliminary data.</text>
</comment>